<dbReference type="Gramene" id="Psat07G0452400-T1">
    <property type="protein sequence ID" value="KAI5388895.1"/>
    <property type="gene ID" value="KIW84_074524"/>
</dbReference>
<organism evidence="3 4">
    <name type="scientific">Pisum sativum</name>
    <name type="common">Garden pea</name>
    <name type="synonym">Lathyrus oleraceus</name>
    <dbReference type="NCBI Taxonomy" id="3888"/>
    <lineage>
        <taxon>Eukaryota</taxon>
        <taxon>Viridiplantae</taxon>
        <taxon>Streptophyta</taxon>
        <taxon>Embryophyta</taxon>
        <taxon>Tracheophyta</taxon>
        <taxon>Spermatophyta</taxon>
        <taxon>Magnoliopsida</taxon>
        <taxon>eudicotyledons</taxon>
        <taxon>Gunneridae</taxon>
        <taxon>Pentapetalae</taxon>
        <taxon>rosids</taxon>
        <taxon>fabids</taxon>
        <taxon>Fabales</taxon>
        <taxon>Fabaceae</taxon>
        <taxon>Papilionoideae</taxon>
        <taxon>50 kb inversion clade</taxon>
        <taxon>NPAAA clade</taxon>
        <taxon>Hologalegina</taxon>
        <taxon>IRL clade</taxon>
        <taxon>Fabeae</taxon>
        <taxon>Lathyrus</taxon>
    </lineage>
</organism>
<evidence type="ECO:0000256" key="1">
    <source>
        <dbReference type="ARBA" id="ARBA00008668"/>
    </source>
</evidence>
<keyword evidence="4" id="KW-1185">Reference proteome</keyword>
<dbReference type="SUPFAM" id="SSF52266">
    <property type="entry name" value="SGNH hydrolase"/>
    <property type="match status" value="1"/>
</dbReference>
<feature type="signal peptide" evidence="2">
    <location>
        <begin position="1"/>
        <end position="25"/>
    </location>
</feature>
<dbReference type="InterPro" id="IPR050592">
    <property type="entry name" value="GDSL_lipolytic_enzyme"/>
</dbReference>
<dbReference type="InterPro" id="IPR001087">
    <property type="entry name" value="GDSL"/>
</dbReference>
<evidence type="ECO:0000313" key="3">
    <source>
        <dbReference type="EMBL" id="KAI5388895.1"/>
    </source>
</evidence>
<feature type="chain" id="PRO_5038745762" description="GDSL esterase/lipase" evidence="2">
    <location>
        <begin position="26"/>
        <end position="358"/>
    </location>
</feature>
<comment type="similarity">
    <text evidence="1">Belongs to the 'GDSL' lipolytic enzyme family.</text>
</comment>
<protein>
    <recommendedName>
        <fullName evidence="5">GDSL esterase/lipase</fullName>
    </recommendedName>
</protein>
<evidence type="ECO:0000256" key="2">
    <source>
        <dbReference type="SAM" id="SignalP"/>
    </source>
</evidence>
<dbReference type="Proteomes" id="UP001058974">
    <property type="component" value="Chromosome 7"/>
</dbReference>
<gene>
    <name evidence="3" type="ORF">KIW84_074524</name>
</gene>
<dbReference type="Gene3D" id="3.40.50.1110">
    <property type="entry name" value="SGNH hydrolase"/>
    <property type="match status" value="1"/>
</dbReference>
<dbReference type="FunFam" id="3.40.50.1110:FF:000003">
    <property type="entry name" value="GDSL esterase/lipase APG"/>
    <property type="match status" value="1"/>
</dbReference>
<proteinExistence type="inferred from homology"/>
<dbReference type="CDD" id="cd01837">
    <property type="entry name" value="SGNH_plant_lipase_like"/>
    <property type="match status" value="1"/>
</dbReference>
<dbReference type="PANTHER" id="PTHR45642:SF67">
    <property type="entry name" value="GDSL-LIKE LIPASE_ACYLHYDROLASE FAMILY PROTEIN, EXPRESSED"/>
    <property type="match status" value="1"/>
</dbReference>
<accession>A0A9D5A0N8</accession>
<dbReference type="InterPro" id="IPR036514">
    <property type="entry name" value="SGNH_hydro_sf"/>
</dbReference>
<dbReference type="InterPro" id="IPR035669">
    <property type="entry name" value="SGNH_plant_lipase-like"/>
</dbReference>
<comment type="caution">
    <text evidence="3">The sequence shown here is derived from an EMBL/GenBank/DDBJ whole genome shotgun (WGS) entry which is preliminary data.</text>
</comment>
<dbReference type="EMBL" id="JAMSHJ010000007">
    <property type="protein sequence ID" value="KAI5388895.1"/>
    <property type="molecule type" value="Genomic_DNA"/>
</dbReference>
<dbReference type="GO" id="GO:0016788">
    <property type="term" value="F:hydrolase activity, acting on ester bonds"/>
    <property type="evidence" value="ECO:0007669"/>
    <property type="project" value="InterPro"/>
</dbReference>
<dbReference type="PANTHER" id="PTHR45642">
    <property type="entry name" value="GDSL ESTERASE/LIPASE EXL3"/>
    <property type="match status" value="1"/>
</dbReference>
<dbReference type="AlphaFoldDB" id="A0A9D5A0N8"/>
<feature type="non-terminal residue" evidence="3">
    <location>
        <position position="1"/>
    </location>
</feature>
<sequence length="358" mass="39784">KNMSYLSVVSTIFFLLFVLIVPINGKPRVPALFIFGDSILDVGNNNYLPTLVKANFLPYGRDFENHIPTGRFSNGKLISDFTSEILGFTSYQPAYLSLYIKGKNILNGANFASAGSGYHDSTAKLYHSLSLSQQLEHYKEYQKELMKIAGRTDALSIIDGALYIVSFGSGDILLNYYINPLLRLVYTPDQFTDILAQNYADFIQNLYAQGARKIGVISVGAIGCLPAAISLFDSPYSNKCVVELNNVALTFNQKLNSTSVNLRKMLPGLNVVLLDSYQPIYNLITRPLEYGFSETRKGCFGTSFLEKTSTSYNNNKKTSVRLCPNASKYVFWDGLHLTETANKFITTKLISDGISLIT</sequence>
<evidence type="ECO:0008006" key="5">
    <source>
        <dbReference type="Google" id="ProtNLM"/>
    </source>
</evidence>
<keyword evidence="2" id="KW-0732">Signal</keyword>
<reference evidence="3 4" key="1">
    <citation type="journal article" date="2022" name="Nat. Genet.">
        <title>Improved pea reference genome and pan-genome highlight genomic features and evolutionary characteristics.</title>
        <authorList>
            <person name="Yang T."/>
            <person name="Liu R."/>
            <person name="Luo Y."/>
            <person name="Hu S."/>
            <person name="Wang D."/>
            <person name="Wang C."/>
            <person name="Pandey M.K."/>
            <person name="Ge S."/>
            <person name="Xu Q."/>
            <person name="Li N."/>
            <person name="Li G."/>
            <person name="Huang Y."/>
            <person name="Saxena R.K."/>
            <person name="Ji Y."/>
            <person name="Li M."/>
            <person name="Yan X."/>
            <person name="He Y."/>
            <person name="Liu Y."/>
            <person name="Wang X."/>
            <person name="Xiang C."/>
            <person name="Varshney R.K."/>
            <person name="Ding H."/>
            <person name="Gao S."/>
            <person name="Zong X."/>
        </authorList>
    </citation>
    <scope>NUCLEOTIDE SEQUENCE [LARGE SCALE GENOMIC DNA]</scope>
    <source>
        <strain evidence="3 4">cv. Zhongwan 6</strain>
    </source>
</reference>
<evidence type="ECO:0000313" key="4">
    <source>
        <dbReference type="Proteomes" id="UP001058974"/>
    </source>
</evidence>
<name>A0A9D5A0N8_PEA</name>
<dbReference type="Pfam" id="PF00657">
    <property type="entry name" value="Lipase_GDSL"/>
    <property type="match status" value="1"/>
</dbReference>